<name>A0A645GCG4_9ZZZZ</name>
<reference evidence="1" key="1">
    <citation type="submission" date="2019-08" db="EMBL/GenBank/DDBJ databases">
        <authorList>
            <person name="Kucharzyk K."/>
            <person name="Murdoch R.W."/>
            <person name="Higgins S."/>
            <person name="Loffler F."/>
        </authorList>
    </citation>
    <scope>NUCLEOTIDE SEQUENCE</scope>
</reference>
<proteinExistence type="predicted"/>
<sequence length="86" mass="9709">MVLSNRGENAHRQVALCMFYTGNRFQHALRSVGRFFVSPRLLGHYGLHTHGGWFTSSRSKRLVAQHSLGQISLLAEHCSKNAMDNL</sequence>
<gene>
    <name evidence="1" type="ORF">SDC9_172002</name>
</gene>
<dbReference type="EMBL" id="VSSQ01073508">
    <property type="protein sequence ID" value="MPN24601.1"/>
    <property type="molecule type" value="Genomic_DNA"/>
</dbReference>
<organism evidence="1">
    <name type="scientific">bioreactor metagenome</name>
    <dbReference type="NCBI Taxonomy" id="1076179"/>
    <lineage>
        <taxon>unclassified sequences</taxon>
        <taxon>metagenomes</taxon>
        <taxon>ecological metagenomes</taxon>
    </lineage>
</organism>
<dbReference type="AlphaFoldDB" id="A0A645GCG4"/>
<comment type="caution">
    <text evidence="1">The sequence shown here is derived from an EMBL/GenBank/DDBJ whole genome shotgun (WGS) entry which is preliminary data.</text>
</comment>
<protein>
    <submittedName>
        <fullName evidence="1">Uncharacterized protein</fullName>
    </submittedName>
</protein>
<evidence type="ECO:0000313" key="1">
    <source>
        <dbReference type="EMBL" id="MPN24601.1"/>
    </source>
</evidence>
<accession>A0A645GCG4</accession>